<organism evidence="4 5">
    <name type="scientific">Aquirufa nivalisilvae</name>
    <dbReference type="NCBI Taxonomy" id="2516557"/>
    <lineage>
        <taxon>Bacteria</taxon>
        <taxon>Pseudomonadati</taxon>
        <taxon>Bacteroidota</taxon>
        <taxon>Cytophagia</taxon>
        <taxon>Cytophagales</taxon>
        <taxon>Flectobacillaceae</taxon>
        <taxon>Aquirufa</taxon>
    </lineage>
</organism>
<dbReference type="PROSITE" id="PS52016">
    <property type="entry name" value="TONB_DEPENDENT_REC_3"/>
    <property type="match status" value="1"/>
</dbReference>
<feature type="signal peptide" evidence="2">
    <location>
        <begin position="1"/>
        <end position="18"/>
    </location>
</feature>
<name>A0A2S2DTS8_9BACT</name>
<keyword evidence="5" id="KW-1185">Reference proteome</keyword>
<keyword evidence="1" id="KW-0472">Membrane</keyword>
<dbReference type="NCBIfam" id="TIGR04057">
    <property type="entry name" value="SusC_RagA_signa"/>
    <property type="match status" value="1"/>
</dbReference>
<evidence type="ECO:0000313" key="5">
    <source>
        <dbReference type="Proteomes" id="UP000245468"/>
    </source>
</evidence>
<dbReference type="InterPro" id="IPR039426">
    <property type="entry name" value="TonB-dep_rcpt-like"/>
</dbReference>
<accession>A0A2S2DTS8</accession>
<keyword evidence="1" id="KW-0812">Transmembrane</keyword>
<proteinExistence type="inferred from homology"/>
<evidence type="ECO:0000256" key="1">
    <source>
        <dbReference type="PROSITE-ProRule" id="PRU01360"/>
    </source>
</evidence>
<keyword evidence="4" id="KW-0675">Receptor</keyword>
<evidence type="ECO:0000313" key="4">
    <source>
        <dbReference type="EMBL" id="AWL08775.1"/>
    </source>
</evidence>
<keyword evidence="1" id="KW-0813">Transport</keyword>
<comment type="subcellular location">
    <subcellularLocation>
        <location evidence="1">Cell outer membrane</location>
        <topology evidence="1">Multi-pass membrane protein</topology>
    </subcellularLocation>
</comment>
<feature type="domain" description="TonB-dependent receptor plug" evidence="3">
    <location>
        <begin position="135"/>
        <end position="230"/>
    </location>
</feature>
<evidence type="ECO:0000259" key="3">
    <source>
        <dbReference type="Pfam" id="PF07715"/>
    </source>
</evidence>
<dbReference type="Proteomes" id="UP000245468">
    <property type="component" value="Chromosome"/>
</dbReference>
<evidence type="ECO:0000256" key="2">
    <source>
        <dbReference type="SAM" id="SignalP"/>
    </source>
</evidence>
<dbReference type="GO" id="GO:0009279">
    <property type="term" value="C:cell outer membrane"/>
    <property type="evidence" value="ECO:0007669"/>
    <property type="project" value="UniProtKB-SubCell"/>
</dbReference>
<dbReference type="Pfam" id="PF07715">
    <property type="entry name" value="Plug"/>
    <property type="match status" value="1"/>
</dbReference>
<dbReference type="SUPFAM" id="SSF56935">
    <property type="entry name" value="Porins"/>
    <property type="match status" value="1"/>
</dbReference>
<dbReference type="KEGG" id="psez:HME7025_00906"/>
<gene>
    <name evidence="4" type="ORF">HME7025_00906</name>
</gene>
<reference evidence="5" key="1">
    <citation type="submission" date="2018-05" db="EMBL/GenBank/DDBJ databases">
        <title>Pseudarcicella sp. HME7025 Genome sequencing and assembly.</title>
        <authorList>
            <person name="Kim H."/>
            <person name="Kang H."/>
            <person name="Joh K."/>
        </authorList>
    </citation>
    <scope>NUCLEOTIDE SEQUENCE [LARGE SCALE GENOMIC DNA]</scope>
    <source>
        <strain evidence="5">HME7025</strain>
    </source>
</reference>
<keyword evidence="2" id="KW-0732">Signal</keyword>
<keyword evidence="1" id="KW-1134">Transmembrane beta strand</keyword>
<feature type="chain" id="PRO_5015509464" evidence="2">
    <location>
        <begin position="19"/>
        <end position="286"/>
    </location>
</feature>
<keyword evidence="1" id="KW-0998">Cell outer membrane</keyword>
<dbReference type="InterPro" id="IPR023997">
    <property type="entry name" value="TonB-dep_OMP_SusC/RagA_CS"/>
</dbReference>
<dbReference type="AlphaFoldDB" id="A0A2S2DTS8"/>
<comment type="similarity">
    <text evidence="1">Belongs to the TonB-dependent receptor family.</text>
</comment>
<dbReference type="Gene3D" id="2.170.130.10">
    <property type="entry name" value="TonB-dependent receptor, plug domain"/>
    <property type="match status" value="1"/>
</dbReference>
<dbReference type="InterPro" id="IPR037066">
    <property type="entry name" value="Plug_dom_sf"/>
</dbReference>
<dbReference type="EMBL" id="CP029346">
    <property type="protein sequence ID" value="AWL08775.1"/>
    <property type="molecule type" value="Genomic_DNA"/>
</dbReference>
<dbReference type="InterPro" id="IPR012910">
    <property type="entry name" value="Plug_dom"/>
</dbReference>
<protein>
    <submittedName>
        <fullName evidence="4">TonB-dependent receptor SusC</fullName>
    </submittedName>
</protein>
<sequence>MKYALFSLLVFASVTVSGQNATSPQEVSQILSTYFGKTASSSALANKSQALEASRTFSIRRDSLFIYLYDPMDVFTKAPFYDTTIIPIHQIQQIKIHKSRNSAGQVGVGIEFIQKNFAGNPIKEKSTDNGAPAKISDKNLASVNAASVNQKMIGQVAGVTVGNDNSPGGATMVRIRGYGSINSNSPLYVVDDVPVTGNLNTINPNDIESVQVLKDASLTAIYGVRGANGVVLIKTKKGGISSGIPADLPRDLVLSYTLWTWGKAANEFNKSDDKIKIKKFLEQDFN</sequence>